<dbReference type="PRINTS" id="PR00455">
    <property type="entry name" value="HTHTETR"/>
</dbReference>
<accession>A0ABV8CQ45</accession>
<evidence type="ECO:0000256" key="1">
    <source>
        <dbReference type="ARBA" id="ARBA00023125"/>
    </source>
</evidence>
<dbReference type="Pfam" id="PF14246">
    <property type="entry name" value="TetR_C_7"/>
    <property type="match status" value="1"/>
</dbReference>
<comment type="caution">
    <text evidence="4">The sequence shown here is derived from an EMBL/GenBank/DDBJ whole genome shotgun (WGS) entry which is preliminary data.</text>
</comment>
<dbReference type="RefSeq" id="WP_377152759.1">
    <property type="nucleotide sequence ID" value="NZ_JBHSAF010000014.1"/>
</dbReference>
<dbReference type="PANTHER" id="PTHR30055:SF119">
    <property type="entry name" value="NALC"/>
    <property type="match status" value="1"/>
</dbReference>
<dbReference type="SUPFAM" id="SSF46689">
    <property type="entry name" value="Homeodomain-like"/>
    <property type="match status" value="1"/>
</dbReference>
<dbReference type="EMBL" id="JBHSAF010000014">
    <property type="protein sequence ID" value="MFC3914165.1"/>
    <property type="molecule type" value="Genomic_DNA"/>
</dbReference>
<dbReference type="InterPro" id="IPR001647">
    <property type="entry name" value="HTH_TetR"/>
</dbReference>
<keyword evidence="5" id="KW-1185">Reference proteome</keyword>
<feature type="DNA-binding region" description="H-T-H motif" evidence="2">
    <location>
        <begin position="29"/>
        <end position="48"/>
    </location>
</feature>
<organism evidence="4 5">
    <name type="scientific">Pseudaeromonas sharmana</name>
    <dbReference type="NCBI Taxonomy" id="328412"/>
    <lineage>
        <taxon>Bacteria</taxon>
        <taxon>Pseudomonadati</taxon>
        <taxon>Pseudomonadota</taxon>
        <taxon>Gammaproteobacteria</taxon>
        <taxon>Aeromonadales</taxon>
        <taxon>Aeromonadaceae</taxon>
        <taxon>Pseudaeromonas</taxon>
    </lineage>
</organism>
<dbReference type="InterPro" id="IPR050109">
    <property type="entry name" value="HTH-type_TetR-like_transc_reg"/>
</dbReference>
<proteinExistence type="predicted"/>
<dbReference type="PROSITE" id="PS50977">
    <property type="entry name" value="HTH_TETR_2"/>
    <property type="match status" value="1"/>
</dbReference>
<dbReference type="InterPro" id="IPR009057">
    <property type="entry name" value="Homeodomain-like_sf"/>
</dbReference>
<dbReference type="Proteomes" id="UP001595692">
    <property type="component" value="Unassembled WGS sequence"/>
</dbReference>
<feature type="domain" description="HTH tetR-type" evidence="3">
    <location>
        <begin position="6"/>
        <end position="66"/>
    </location>
</feature>
<protein>
    <submittedName>
        <fullName evidence="4">TetR/AcrR family transcriptional regulator</fullName>
    </submittedName>
</protein>
<evidence type="ECO:0000313" key="4">
    <source>
        <dbReference type="EMBL" id="MFC3914165.1"/>
    </source>
</evidence>
<name>A0ABV8CQ45_9GAMM</name>
<reference evidence="5" key="1">
    <citation type="journal article" date="2019" name="Int. J. Syst. Evol. Microbiol.">
        <title>The Global Catalogue of Microorganisms (GCM) 10K type strain sequencing project: providing services to taxonomists for standard genome sequencing and annotation.</title>
        <authorList>
            <consortium name="The Broad Institute Genomics Platform"/>
            <consortium name="The Broad Institute Genome Sequencing Center for Infectious Disease"/>
            <person name="Wu L."/>
            <person name="Ma J."/>
        </authorList>
    </citation>
    <scope>NUCLEOTIDE SEQUENCE [LARGE SCALE GENOMIC DNA]</scope>
    <source>
        <strain evidence="5">CCUG 54939</strain>
    </source>
</reference>
<dbReference type="Gene3D" id="1.10.357.10">
    <property type="entry name" value="Tetracycline Repressor, domain 2"/>
    <property type="match status" value="1"/>
</dbReference>
<dbReference type="Pfam" id="PF00440">
    <property type="entry name" value="TetR_N"/>
    <property type="match status" value="1"/>
</dbReference>
<sequence length="200" mass="22665">MRVKSEERRRAIIEVARQVFTELGFETTSMSQIAARVGGSKATLYNYFSSKDELFAAVIEEFGRQKIADAFTSLKPEAPLEQELCRFGEHYLGFVLSPEALALRTVVFHEAGRSSVGREYYLRGPLKGWTQIRHYLDKQRQQGRIRCDDSWVAALHLKALLDAELAEPCALGVRPMPDVQEIKQVTARAIRVFLAAYQQA</sequence>
<dbReference type="PANTHER" id="PTHR30055">
    <property type="entry name" value="HTH-TYPE TRANSCRIPTIONAL REGULATOR RUTR"/>
    <property type="match status" value="1"/>
</dbReference>
<gene>
    <name evidence="4" type="ORF">ACFOSS_11875</name>
</gene>
<evidence type="ECO:0000256" key="2">
    <source>
        <dbReference type="PROSITE-ProRule" id="PRU00335"/>
    </source>
</evidence>
<evidence type="ECO:0000313" key="5">
    <source>
        <dbReference type="Proteomes" id="UP001595692"/>
    </source>
</evidence>
<dbReference type="InterPro" id="IPR039536">
    <property type="entry name" value="TetR_C_Proteobacteria"/>
</dbReference>
<dbReference type="Gene3D" id="1.10.10.60">
    <property type="entry name" value="Homeodomain-like"/>
    <property type="match status" value="1"/>
</dbReference>
<evidence type="ECO:0000259" key="3">
    <source>
        <dbReference type="PROSITE" id="PS50977"/>
    </source>
</evidence>
<keyword evidence="1 2" id="KW-0238">DNA-binding</keyword>